<organism evidence="1 2">
    <name type="scientific">Trichechus manatus latirostris</name>
    <name type="common">Florida manatee</name>
    <dbReference type="NCBI Taxonomy" id="127582"/>
    <lineage>
        <taxon>Eukaryota</taxon>
        <taxon>Metazoa</taxon>
        <taxon>Chordata</taxon>
        <taxon>Craniata</taxon>
        <taxon>Vertebrata</taxon>
        <taxon>Euteleostomi</taxon>
        <taxon>Mammalia</taxon>
        <taxon>Eutheria</taxon>
        <taxon>Afrotheria</taxon>
        <taxon>Sirenia</taxon>
        <taxon>Trichechidae</taxon>
        <taxon>Trichechus</taxon>
    </lineage>
</organism>
<dbReference type="Proteomes" id="UP000248480">
    <property type="component" value="Unplaced"/>
</dbReference>
<dbReference type="AlphaFoldDB" id="A0A2Y9RHT9"/>
<dbReference type="GeneID" id="111821398"/>
<keyword evidence="1" id="KW-1185">Reference proteome</keyword>
<dbReference type="PANTHER" id="PTHR23093">
    <property type="entry name" value="SIMILAR TO CHROMOSOME 3 OPEN READING FRAME 20"/>
    <property type="match status" value="1"/>
</dbReference>
<accession>A0A2Y9RHT9</accession>
<reference evidence="2" key="1">
    <citation type="submission" date="2025-08" db="UniProtKB">
        <authorList>
            <consortium name="RefSeq"/>
        </authorList>
    </citation>
    <scope>IDENTIFICATION</scope>
</reference>
<protein>
    <submittedName>
        <fullName evidence="2">Uncharacterized protein LOC111821398 isoform X2</fullName>
    </submittedName>
</protein>
<sequence>MSHGRMEDFTEGTPLDTGPRYFFDQLKPERKTWIKRKCEDHVSRWRNTSRAKYCHKKKIESKRLEVRLSTVSDEEEEFHSLGTLQSSNVLKFSMALQVSKKYQQKHILEEYKLISSKILSELGKMLQKYAECNMTLPVGIANLINYSWEELTEGAYNKKYTSKNLLLKQDKALQRDSKSMTVADLKGYTITSYSREECHKENHLVIAEKEHVALSKSLEKLSFVNQNHCFHESSLPLVIHFSLSSKTCLEDGWIFPYPYSKSETLKWKTVLSSAVKKLQVAIIQRKQEEAKLKKEGFTKQLILRHYNDPRDELEVGKDGHMSRCFWFELLKGKPQMPQVKKDDPMMKKFHYALVDGSSLT</sequence>
<dbReference type="RefSeq" id="XP_023591494.1">
    <property type="nucleotide sequence ID" value="XM_023735726.1"/>
</dbReference>
<gene>
    <name evidence="2" type="primary">LOC111821398</name>
</gene>
<proteinExistence type="predicted"/>
<name>A0A2Y9RHT9_TRIMA</name>
<dbReference type="PANTHER" id="PTHR23093:SF16">
    <property type="entry name" value="FAM194 C-TERMINAL DOMAIN-CONTAINING PROTEIN"/>
    <property type="match status" value="1"/>
</dbReference>
<evidence type="ECO:0000313" key="1">
    <source>
        <dbReference type="Proteomes" id="UP000248480"/>
    </source>
</evidence>
<evidence type="ECO:0000313" key="2">
    <source>
        <dbReference type="RefSeq" id="XP_023591494.1"/>
    </source>
</evidence>